<dbReference type="OrthoDB" id="1898716at2759"/>
<organism evidence="3 4">
    <name type="scientific">Populus tomentosa</name>
    <name type="common">Chinese white poplar</name>
    <dbReference type="NCBI Taxonomy" id="118781"/>
    <lineage>
        <taxon>Eukaryota</taxon>
        <taxon>Viridiplantae</taxon>
        <taxon>Streptophyta</taxon>
        <taxon>Embryophyta</taxon>
        <taxon>Tracheophyta</taxon>
        <taxon>Spermatophyta</taxon>
        <taxon>Magnoliopsida</taxon>
        <taxon>eudicotyledons</taxon>
        <taxon>Gunneridae</taxon>
        <taxon>Pentapetalae</taxon>
        <taxon>rosids</taxon>
        <taxon>fabids</taxon>
        <taxon>Malpighiales</taxon>
        <taxon>Salicaceae</taxon>
        <taxon>Saliceae</taxon>
        <taxon>Populus</taxon>
    </lineage>
</organism>
<dbReference type="EMBL" id="JAAWWB010000003">
    <property type="protein sequence ID" value="KAG6785718.1"/>
    <property type="molecule type" value="Genomic_DNA"/>
</dbReference>
<dbReference type="CDD" id="cd00265">
    <property type="entry name" value="MADS_MEF2_like"/>
    <property type="match status" value="1"/>
</dbReference>
<keyword evidence="4" id="KW-1185">Reference proteome</keyword>
<dbReference type="Proteomes" id="UP000886885">
    <property type="component" value="Chromosome 2A"/>
</dbReference>
<reference evidence="3" key="1">
    <citation type="journal article" date="2020" name="bioRxiv">
        <title>Hybrid origin of Populus tomentosa Carr. identified through genome sequencing and phylogenomic analysis.</title>
        <authorList>
            <person name="An X."/>
            <person name="Gao K."/>
            <person name="Chen Z."/>
            <person name="Li J."/>
            <person name="Yang X."/>
            <person name="Yang X."/>
            <person name="Zhou J."/>
            <person name="Guo T."/>
            <person name="Zhao T."/>
            <person name="Huang S."/>
            <person name="Miao D."/>
            <person name="Khan W.U."/>
            <person name="Rao P."/>
            <person name="Ye M."/>
            <person name="Lei B."/>
            <person name="Liao W."/>
            <person name="Wang J."/>
            <person name="Ji L."/>
            <person name="Li Y."/>
            <person name="Guo B."/>
            <person name="Mustafa N.S."/>
            <person name="Li S."/>
            <person name="Yun Q."/>
            <person name="Keller S.R."/>
            <person name="Mao J."/>
            <person name="Zhang R."/>
            <person name="Strauss S.H."/>
        </authorList>
    </citation>
    <scope>NUCLEOTIDE SEQUENCE</scope>
    <source>
        <strain evidence="3">GM15</strain>
        <tissue evidence="3">Leaf</tissue>
    </source>
</reference>
<dbReference type="InterPro" id="IPR002487">
    <property type="entry name" value="TF_Kbox"/>
</dbReference>
<evidence type="ECO:0000259" key="1">
    <source>
        <dbReference type="PROSITE" id="PS50066"/>
    </source>
</evidence>
<dbReference type="PANTHER" id="PTHR48019">
    <property type="entry name" value="SERUM RESPONSE FACTOR HOMOLOG"/>
    <property type="match status" value="1"/>
</dbReference>
<dbReference type="Pfam" id="PF00319">
    <property type="entry name" value="SRF-TF"/>
    <property type="match status" value="1"/>
</dbReference>
<dbReference type="PROSITE" id="PS00350">
    <property type="entry name" value="MADS_BOX_1"/>
    <property type="match status" value="1"/>
</dbReference>
<dbReference type="AlphaFoldDB" id="A0A8X8AJR8"/>
<dbReference type="GO" id="GO:0046983">
    <property type="term" value="F:protein dimerization activity"/>
    <property type="evidence" value="ECO:0007669"/>
    <property type="project" value="InterPro"/>
</dbReference>
<dbReference type="GO" id="GO:0045944">
    <property type="term" value="P:positive regulation of transcription by RNA polymerase II"/>
    <property type="evidence" value="ECO:0007669"/>
    <property type="project" value="InterPro"/>
</dbReference>
<dbReference type="SMART" id="SM00432">
    <property type="entry name" value="MADS"/>
    <property type="match status" value="1"/>
</dbReference>
<dbReference type="PROSITE" id="PS51297">
    <property type="entry name" value="K_BOX"/>
    <property type="match status" value="1"/>
</dbReference>
<dbReference type="GO" id="GO:0003700">
    <property type="term" value="F:DNA-binding transcription factor activity"/>
    <property type="evidence" value="ECO:0007669"/>
    <property type="project" value="InterPro"/>
</dbReference>
<evidence type="ECO:0000313" key="3">
    <source>
        <dbReference type="EMBL" id="KAG6785718.1"/>
    </source>
</evidence>
<evidence type="ECO:0000259" key="2">
    <source>
        <dbReference type="PROSITE" id="PS51297"/>
    </source>
</evidence>
<name>A0A8X8AJR8_POPTO</name>
<dbReference type="InterPro" id="IPR002100">
    <property type="entry name" value="TF_MADSbox"/>
</dbReference>
<comment type="caution">
    <text evidence="3">The sequence shown here is derived from an EMBL/GenBank/DDBJ whole genome shotgun (WGS) entry which is preliminary data.</text>
</comment>
<sequence length="264" mass="30605">MARGKIQIKKIENSTNRQVTYSKRRNGLFKKAHELTVLCDAEVSLVMVSCTDKVHDYTSPSTTTKRIFDQYQQTKGIDLWSSHYEIMKENLEKLKEVNMKIRREMRQRMGQCLNDLSFQDLQSLESDMESAWRVIHDRADRVLTNQIETSKKKVFLFDHLVLSIFFDVLLSWIFESLESISSYCSVKGEECGANQQKTSNGTSKKQWIKIHTAWLTMEGTTILLWDFEMKVLAYLLCDRIPASLIFPGKQGHLSQLTACWSSVN</sequence>
<dbReference type="InterPro" id="IPR033896">
    <property type="entry name" value="MEF2-like_N"/>
</dbReference>
<evidence type="ECO:0000313" key="4">
    <source>
        <dbReference type="Proteomes" id="UP000886885"/>
    </source>
</evidence>
<dbReference type="GO" id="GO:0000977">
    <property type="term" value="F:RNA polymerase II transcription regulatory region sequence-specific DNA binding"/>
    <property type="evidence" value="ECO:0007669"/>
    <property type="project" value="InterPro"/>
</dbReference>
<feature type="domain" description="MADS-box" evidence="1">
    <location>
        <begin position="1"/>
        <end position="61"/>
    </location>
</feature>
<dbReference type="Pfam" id="PF01486">
    <property type="entry name" value="K-box"/>
    <property type="match status" value="1"/>
</dbReference>
<accession>A0A8X8AJR8</accession>
<dbReference type="GO" id="GO:0005634">
    <property type="term" value="C:nucleus"/>
    <property type="evidence" value="ECO:0007669"/>
    <property type="project" value="InterPro"/>
</dbReference>
<feature type="domain" description="K-box" evidence="2">
    <location>
        <begin position="84"/>
        <end position="194"/>
    </location>
</feature>
<dbReference type="InterPro" id="IPR050142">
    <property type="entry name" value="MADS-box/MEF2_TF"/>
</dbReference>
<protein>
    <submittedName>
        <fullName evidence="3">Uncharacterized protein</fullName>
    </submittedName>
</protein>
<dbReference type="PROSITE" id="PS50066">
    <property type="entry name" value="MADS_BOX_2"/>
    <property type="match status" value="1"/>
</dbReference>
<gene>
    <name evidence="3" type="ORF">POTOM_007299</name>
</gene>
<proteinExistence type="predicted"/>